<dbReference type="FunFam" id="1.10.1040.10:FF:000001">
    <property type="entry name" value="Glycerol-3-phosphate dehydrogenase [NAD(P)+]"/>
    <property type="match status" value="1"/>
</dbReference>
<dbReference type="FunFam" id="3.40.50.720:FF:000019">
    <property type="entry name" value="Glycerol-3-phosphate dehydrogenase [NAD(P)+]"/>
    <property type="match status" value="1"/>
</dbReference>
<evidence type="ECO:0000256" key="8">
    <source>
        <dbReference type="ARBA" id="ARBA00023264"/>
    </source>
</evidence>
<keyword evidence="13" id="KW-0963">Cytoplasm</keyword>
<evidence type="ECO:0000256" key="16">
    <source>
        <dbReference type="PIRSR" id="PIRSR000114-3"/>
    </source>
</evidence>
<dbReference type="Gene3D" id="1.10.1040.10">
    <property type="entry name" value="N-(1-d-carboxylethyl)-l-norvaline Dehydrogenase, domain 2"/>
    <property type="match status" value="1"/>
</dbReference>
<dbReference type="Proteomes" id="UP000001683">
    <property type="component" value="Chromosome"/>
</dbReference>
<evidence type="ECO:0000256" key="4">
    <source>
        <dbReference type="ARBA" id="ARBA00023002"/>
    </source>
</evidence>
<feature type="binding site" evidence="13">
    <location>
        <position position="53"/>
    </location>
    <ligand>
        <name>NADPH</name>
        <dbReference type="ChEBI" id="CHEBI:57783"/>
    </ligand>
</feature>
<evidence type="ECO:0000256" key="7">
    <source>
        <dbReference type="ARBA" id="ARBA00023209"/>
    </source>
</evidence>
<feature type="binding site" evidence="13">
    <location>
        <position position="249"/>
    </location>
    <ligand>
        <name>sn-glycerol 3-phosphate</name>
        <dbReference type="ChEBI" id="CHEBI:57597"/>
    </ligand>
</feature>
<evidence type="ECO:0000256" key="11">
    <source>
        <dbReference type="ARBA" id="ARBA00069372"/>
    </source>
</evidence>
<comment type="catalytic activity">
    <reaction evidence="9">
        <text>sn-glycerol 3-phosphate + NADP(+) = dihydroxyacetone phosphate + NADPH + H(+)</text>
        <dbReference type="Rhea" id="RHEA:11096"/>
        <dbReference type="ChEBI" id="CHEBI:15378"/>
        <dbReference type="ChEBI" id="CHEBI:57597"/>
        <dbReference type="ChEBI" id="CHEBI:57642"/>
        <dbReference type="ChEBI" id="CHEBI:57783"/>
        <dbReference type="ChEBI" id="CHEBI:58349"/>
        <dbReference type="EC" id="1.1.1.94"/>
    </reaction>
    <physiologicalReaction direction="right-to-left" evidence="9">
        <dbReference type="Rhea" id="RHEA:11098"/>
    </physiologicalReaction>
</comment>
<evidence type="ECO:0000313" key="21">
    <source>
        <dbReference type="Proteomes" id="UP000001683"/>
    </source>
</evidence>
<feature type="binding site" evidence="13">
    <location>
        <position position="196"/>
    </location>
    <ligand>
        <name>sn-glycerol 3-phosphate</name>
        <dbReference type="ChEBI" id="CHEBI:57597"/>
    </ligand>
</feature>
<dbReference type="InterPro" id="IPR006168">
    <property type="entry name" value="G3P_DH_NAD-dep"/>
</dbReference>
<keyword evidence="3 13" id="KW-0521">NADP</keyword>
<dbReference type="GO" id="GO:0141153">
    <property type="term" value="F:glycerol-3-phosphate dehydrogenase (NADP+) activity"/>
    <property type="evidence" value="ECO:0007669"/>
    <property type="project" value="RHEA"/>
</dbReference>
<dbReference type="FunCoup" id="B2A4M7">
    <property type="interactions" value="350"/>
</dbReference>
<keyword evidence="5 13" id="KW-0520">NAD</keyword>
<dbReference type="SUPFAM" id="SSF48179">
    <property type="entry name" value="6-phosphogluconate dehydrogenase C-terminal domain-like"/>
    <property type="match status" value="1"/>
</dbReference>
<evidence type="ECO:0000256" key="10">
    <source>
        <dbReference type="ARBA" id="ARBA00066687"/>
    </source>
</evidence>
<dbReference type="InterPro" id="IPR036291">
    <property type="entry name" value="NAD(P)-bd_dom_sf"/>
</dbReference>
<comment type="similarity">
    <text evidence="1 13 17">Belongs to the NAD-dependent glycerol-3-phosphate dehydrogenase family.</text>
</comment>
<evidence type="ECO:0000256" key="9">
    <source>
        <dbReference type="ARBA" id="ARBA00052716"/>
    </source>
</evidence>
<dbReference type="STRING" id="457570.Nther_1628"/>
<dbReference type="GO" id="GO:0046167">
    <property type="term" value="P:glycerol-3-phosphate biosynthetic process"/>
    <property type="evidence" value="ECO:0007669"/>
    <property type="project" value="UniProtKB-UniRule"/>
</dbReference>
<dbReference type="GO" id="GO:0051287">
    <property type="term" value="F:NAD binding"/>
    <property type="evidence" value="ECO:0007669"/>
    <property type="project" value="InterPro"/>
</dbReference>
<feature type="binding site" evidence="16">
    <location>
        <begin position="12"/>
        <end position="17"/>
    </location>
    <ligand>
        <name>NAD(+)</name>
        <dbReference type="ChEBI" id="CHEBI:57540"/>
    </ligand>
</feature>
<dbReference type="Pfam" id="PF01210">
    <property type="entry name" value="NAD_Gly3P_dh_N"/>
    <property type="match status" value="1"/>
</dbReference>
<feature type="binding site" evidence="13">
    <location>
        <position position="36"/>
    </location>
    <ligand>
        <name>NADPH</name>
        <dbReference type="ChEBI" id="CHEBI:57783"/>
    </ligand>
</feature>
<dbReference type="AlphaFoldDB" id="B2A4M7"/>
<dbReference type="GO" id="GO:0005975">
    <property type="term" value="P:carbohydrate metabolic process"/>
    <property type="evidence" value="ECO:0007669"/>
    <property type="project" value="InterPro"/>
</dbReference>
<dbReference type="InterPro" id="IPR008927">
    <property type="entry name" value="6-PGluconate_DH-like_C_sf"/>
</dbReference>
<dbReference type="InterPro" id="IPR013328">
    <property type="entry name" value="6PGD_dom2"/>
</dbReference>
<feature type="binding site" evidence="13">
    <location>
        <position position="15"/>
    </location>
    <ligand>
        <name>NADPH</name>
        <dbReference type="ChEBI" id="CHEBI:57783"/>
    </ligand>
</feature>
<evidence type="ECO:0000256" key="2">
    <source>
        <dbReference type="ARBA" id="ARBA00022516"/>
    </source>
</evidence>
<dbReference type="GO" id="GO:0008654">
    <property type="term" value="P:phospholipid biosynthetic process"/>
    <property type="evidence" value="ECO:0007669"/>
    <property type="project" value="UniProtKB-KW"/>
</dbReference>
<dbReference type="KEGG" id="nth:Nther_1628"/>
<evidence type="ECO:0000256" key="14">
    <source>
        <dbReference type="PIRSR" id="PIRSR000114-1"/>
    </source>
</evidence>
<feature type="domain" description="Glycerol-3-phosphate dehydrogenase NAD-dependent C-terminal" evidence="19">
    <location>
        <begin position="185"/>
        <end position="323"/>
    </location>
</feature>
<dbReference type="NCBIfam" id="NF000941">
    <property type="entry name" value="PRK00094.1-3"/>
    <property type="match status" value="1"/>
</dbReference>
<keyword evidence="4 13" id="KW-0560">Oxidoreductase</keyword>
<sequence>MSVFRERIGVIGSGSWGTALSILLAKNNHSVTLWTRREELCETLTATRENKEYLPNIKLPENIQVTYELEQAVKDKQVLIFVVPTHAMRETAEQVKQFLEDDTLIISASKGFEIETLHTMSQVLADTLFKGDNSRIAVLSGPNHAEEVSKEIPSATVIASKKRSVAEKLQGIFMSSRFRVYTNPDVIGVEMGGALKNIMALGSGISDGLGFGDNTKAAFMTRGIYEISRLGITQGARPMTFAGLSGIGDLIVTCTSDHSRNRRAGKLLGSGKKLEDILATTNMVVEGVKTTKAAYYLAEKTGTEMPITKEIYNILFHDKSPEYGVSSLMERVRTNEMEEVVDWELWEE</sequence>
<feature type="binding site" evidence="13">
    <location>
        <position position="261"/>
    </location>
    <ligand>
        <name>sn-glycerol 3-phosphate</name>
        <dbReference type="ChEBI" id="CHEBI:57597"/>
    </ligand>
</feature>
<feature type="binding site" evidence="13">
    <location>
        <position position="16"/>
    </location>
    <ligand>
        <name>NADPH</name>
        <dbReference type="ChEBI" id="CHEBI:57783"/>
    </ligand>
</feature>
<dbReference type="UniPathway" id="UPA00940"/>
<gene>
    <name evidence="13" type="primary">gpsA</name>
    <name evidence="20" type="ordered locus">Nther_1628</name>
</gene>
<evidence type="ECO:0000256" key="17">
    <source>
        <dbReference type="RuleBase" id="RU000437"/>
    </source>
</evidence>
<keyword evidence="8 13" id="KW-1208">Phospholipid metabolism</keyword>
<dbReference type="GO" id="GO:0046168">
    <property type="term" value="P:glycerol-3-phosphate catabolic process"/>
    <property type="evidence" value="ECO:0007669"/>
    <property type="project" value="InterPro"/>
</dbReference>
<feature type="binding site" evidence="13">
    <location>
        <position position="37"/>
    </location>
    <ligand>
        <name>NADPH</name>
        <dbReference type="ChEBI" id="CHEBI:57783"/>
    </ligand>
</feature>
<dbReference type="PROSITE" id="PS00957">
    <property type="entry name" value="NAD_G3PDH"/>
    <property type="match status" value="1"/>
</dbReference>
<dbReference type="NCBIfam" id="NF000942">
    <property type="entry name" value="PRK00094.1-4"/>
    <property type="match status" value="1"/>
</dbReference>
<dbReference type="PANTHER" id="PTHR11728">
    <property type="entry name" value="GLYCEROL-3-PHOSPHATE DEHYDROGENASE"/>
    <property type="match status" value="1"/>
</dbReference>
<dbReference type="GO" id="GO:0005829">
    <property type="term" value="C:cytosol"/>
    <property type="evidence" value="ECO:0007669"/>
    <property type="project" value="TreeGrafter"/>
</dbReference>
<evidence type="ECO:0000256" key="15">
    <source>
        <dbReference type="PIRSR" id="PIRSR000114-2"/>
    </source>
</evidence>
<comment type="caution">
    <text evidence="13">Lacks conserved residue(s) required for the propagation of feature annotation.</text>
</comment>
<evidence type="ECO:0000256" key="13">
    <source>
        <dbReference type="HAMAP-Rule" id="MF_00394"/>
    </source>
</evidence>
<proteinExistence type="inferred from homology"/>
<reference evidence="20 21" key="1">
    <citation type="submission" date="2008-04" db="EMBL/GenBank/DDBJ databases">
        <title>Complete sequence of chromosome of Natranaerobius thermophilus JW/NM-WN-LF.</title>
        <authorList>
            <consortium name="US DOE Joint Genome Institute"/>
            <person name="Copeland A."/>
            <person name="Lucas S."/>
            <person name="Lapidus A."/>
            <person name="Glavina del Rio T."/>
            <person name="Dalin E."/>
            <person name="Tice H."/>
            <person name="Bruce D."/>
            <person name="Goodwin L."/>
            <person name="Pitluck S."/>
            <person name="Chertkov O."/>
            <person name="Brettin T."/>
            <person name="Detter J.C."/>
            <person name="Han C."/>
            <person name="Kuske C.R."/>
            <person name="Schmutz J."/>
            <person name="Larimer F."/>
            <person name="Land M."/>
            <person name="Hauser L."/>
            <person name="Kyrpides N."/>
            <person name="Lykidis A."/>
            <person name="Mesbah N.M."/>
            <person name="Wiegel J."/>
        </authorList>
    </citation>
    <scope>NUCLEOTIDE SEQUENCE [LARGE SCALE GENOMIC DNA]</scope>
    <source>
        <strain evidence="21">ATCC BAA-1301 / DSM 18059 / JW/NM-WN-LF</strain>
    </source>
</reference>
<feature type="binding site" evidence="13">
    <location>
        <position position="259"/>
    </location>
    <ligand>
        <name>sn-glycerol 3-phosphate</name>
        <dbReference type="ChEBI" id="CHEBI:57597"/>
    </ligand>
</feature>
<dbReference type="GO" id="GO:0006650">
    <property type="term" value="P:glycerophospholipid metabolic process"/>
    <property type="evidence" value="ECO:0007669"/>
    <property type="project" value="UniProtKB-UniRule"/>
</dbReference>
<feature type="binding site" evidence="13">
    <location>
        <position position="110"/>
    </location>
    <ligand>
        <name>NADPH</name>
        <dbReference type="ChEBI" id="CHEBI:57783"/>
    </ligand>
</feature>
<comment type="subcellular location">
    <subcellularLocation>
        <location evidence="13">Cytoplasm</location>
    </subcellularLocation>
</comment>
<feature type="binding site" evidence="16">
    <location>
        <position position="260"/>
    </location>
    <ligand>
        <name>NAD(+)</name>
        <dbReference type="ChEBI" id="CHEBI:57540"/>
    </ligand>
</feature>
<accession>B2A4M7</accession>
<evidence type="ECO:0000256" key="6">
    <source>
        <dbReference type="ARBA" id="ARBA00023098"/>
    </source>
</evidence>
<keyword evidence="21" id="KW-1185">Reference proteome</keyword>
<comment type="function">
    <text evidence="13">Catalyzes the reduction of the glycolytic intermediate dihydroxyacetone phosphate (DHAP) to sn-glycerol 3-phosphate (G3P), the key precursor for phospholipid synthesis.</text>
</comment>
<evidence type="ECO:0000259" key="19">
    <source>
        <dbReference type="Pfam" id="PF07479"/>
    </source>
</evidence>
<comment type="catalytic activity">
    <reaction evidence="13">
        <text>sn-glycerol 3-phosphate + NAD(+) = dihydroxyacetone phosphate + NADH + H(+)</text>
        <dbReference type="Rhea" id="RHEA:11092"/>
        <dbReference type="ChEBI" id="CHEBI:15378"/>
        <dbReference type="ChEBI" id="CHEBI:57540"/>
        <dbReference type="ChEBI" id="CHEBI:57597"/>
        <dbReference type="ChEBI" id="CHEBI:57642"/>
        <dbReference type="ChEBI" id="CHEBI:57945"/>
        <dbReference type="EC" id="1.1.1.94"/>
    </reaction>
</comment>
<keyword evidence="6 13" id="KW-0443">Lipid metabolism</keyword>
<keyword evidence="7 13" id="KW-0594">Phospholipid biosynthesis</keyword>
<feature type="binding site" evidence="15">
    <location>
        <begin position="260"/>
        <end position="261"/>
    </location>
    <ligand>
        <name>substrate</name>
    </ligand>
</feature>
<evidence type="ECO:0000313" key="20">
    <source>
        <dbReference type="EMBL" id="ACB85202.1"/>
    </source>
</evidence>
<dbReference type="EMBL" id="CP001034">
    <property type="protein sequence ID" value="ACB85202.1"/>
    <property type="molecule type" value="Genomic_DNA"/>
</dbReference>
<evidence type="ECO:0000256" key="1">
    <source>
        <dbReference type="ARBA" id="ARBA00011009"/>
    </source>
</evidence>
<dbReference type="EC" id="1.1.1.94" evidence="10 13"/>
<dbReference type="GO" id="GO:0141152">
    <property type="term" value="F:glycerol-3-phosphate dehydrogenase (NAD+) activity"/>
    <property type="evidence" value="ECO:0007669"/>
    <property type="project" value="RHEA"/>
</dbReference>
<feature type="domain" description="Glycerol-3-phosphate dehydrogenase NAD-dependent N-terminal" evidence="18">
    <location>
        <begin position="8"/>
        <end position="165"/>
    </location>
</feature>
<feature type="binding site" evidence="13">
    <location>
        <position position="145"/>
    </location>
    <ligand>
        <name>NADPH</name>
        <dbReference type="ChEBI" id="CHEBI:57783"/>
    </ligand>
</feature>
<feature type="binding site" evidence="13">
    <location>
        <position position="284"/>
    </location>
    <ligand>
        <name>NADPH</name>
        <dbReference type="ChEBI" id="CHEBI:57783"/>
    </ligand>
</feature>
<feature type="binding site" evidence="16">
    <location>
        <position position="145"/>
    </location>
    <ligand>
        <name>NAD(+)</name>
        <dbReference type="ChEBI" id="CHEBI:57540"/>
    </ligand>
</feature>
<dbReference type="Pfam" id="PF07479">
    <property type="entry name" value="NAD_Gly3P_dh_C"/>
    <property type="match status" value="1"/>
</dbReference>
<dbReference type="HAMAP" id="MF_00394">
    <property type="entry name" value="NAD_Glyc3P_dehydrog"/>
    <property type="match status" value="1"/>
</dbReference>
<dbReference type="InterPro" id="IPR011128">
    <property type="entry name" value="G3P_DH_NAD-dep_N"/>
</dbReference>
<dbReference type="HOGENOM" id="CLU_033449_0_2_9"/>
<keyword evidence="2 13" id="KW-0444">Lipid biosynthesis</keyword>
<comment type="pathway">
    <text evidence="13">Membrane lipid metabolism; glycerophospholipid metabolism.</text>
</comment>
<dbReference type="PIRSF" id="PIRSF000114">
    <property type="entry name" value="Glycerol-3-P_dh"/>
    <property type="match status" value="1"/>
</dbReference>
<dbReference type="Gene3D" id="3.40.50.720">
    <property type="entry name" value="NAD(P)-binding Rossmann-like Domain"/>
    <property type="match status" value="1"/>
</dbReference>
<evidence type="ECO:0000256" key="5">
    <source>
        <dbReference type="ARBA" id="ARBA00023027"/>
    </source>
</evidence>
<dbReference type="InParanoid" id="B2A4M7"/>
<keyword evidence="13" id="KW-0547">Nucleotide-binding</keyword>
<name>B2A4M7_NATTJ</name>
<feature type="active site" description="Proton acceptor" evidence="13 14">
    <location>
        <position position="196"/>
    </location>
</feature>
<protein>
    <recommendedName>
        <fullName evidence="11 13">Glycerol-3-phosphate dehydrogenase [NAD(P)+]</fullName>
        <ecNumber evidence="10 13">1.1.1.94</ecNumber>
    </recommendedName>
    <alternativeName>
        <fullName evidence="13">NAD(P)(+)-dependent glycerol-3-phosphate dehydrogenase</fullName>
    </alternativeName>
    <alternativeName>
        <fullName evidence="12 13">NAD(P)H-dependent dihydroxyacetone-phosphate reductase</fullName>
    </alternativeName>
</protein>
<evidence type="ECO:0000259" key="18">
    <source>
        <dbReference type="Pfam" id="PF01210"/>
    </source>
</evidence>
<reference evidence="20 21" key="2">
    <citation type="journal article" date="2011" name="J. Bacteriol.">
        <title>Complete genome sequence of the anaerobic, halophilic alkalithermophile Natranaerobius thermophilus JW/NM-WN-LF.</title>
        <authorList>
            <person name="Zhao B."/>
            <person name="Mesbah N.M."/>
            <person name="Dalin E."/>
            <person name="Goodwin L."/>
            <person name="Nolan M."/>
            <person name="Pitluck S."/>
            <person name="Chertkov O."/>
            <person name="Brettin T.S."/>
            <person name="Han J."/>
            <person name="Larimer F.W."/>
            <person name="Land M.L."/>
            <person name="Hauser L."/>
            <person name="Kyrpides N."/>
            <person name="Wiegel J."/>
        </authorList>
    </citation>
    <scope>NUCLEOTIDE SEQUENCE [LARGE SCALE GENOMIC DNA]</scope>
    <source>
        <strain evidence="21">ATCC BAA-1301 / DSM 18059 / JW/NM-WN-LF</strain>
    </source>
</reference>
<organism evidence="20 21">
    <name type="scientific">Natranaerobius thermophilus (strain ATCC BAA-1301 / DSM 18059 / JW/NM-WN-LF)</name>
    <dbReference type="NCBI Taxonomy" id="457570"/>
    <lineage>
        <taxon>Bacteria</taxon>
        <taxon>Bacillati</taxon>
        <taxon>Bacillota</taxon>
        <taxon>Clostridia</taxon>
        <taxon>Natranaerobiales</taxon>
        <taxon>Natranaerobiaceae</taxon>
        <taxon>Natranaerobius</taxon>
    </lineage>
</organism>
<dbReference type="InterPro" id="IPR006109">
    <property type="entry name" value="G3P_DH_NAD-dep_C"/>
</dbReference>
<feature type="binding site" evidence="13">
    <location>
        <position position="260"/>
    </location>
    <ligand>
        <name>NADPH</name>
        <dbReference type="ChEBI" id="CHEBI:57783"/>
    </ligand>
</feature>
<evidence type="ECO:0000256" key="12">
    <source>
        <dbReference type="ARBA" id="ARBA00080511"/>
    </source>
</evidence>
<feature type="binding site" evidence="13">
    <location>
        <position position="260"/>
    </location>
    <ligand>
        <name>sn-glycerol 3-phosphate</name>
        <dbReference type="ChEBI" id="CHEBI:57597"/>
    </ligand>
</feature>
<feature type="binding site" evidence="15">
    <location>
        <position position="110"/>
    </location>
    <ligand>
        <name>substrate</name>
    </ligand>
</feature>
<feature type="binding site" evidence="13">
    <location>
        <position position="141"/>
    </location>
    <ligand>
        <name>sn-glycerol 3-phosphate</name>
        <dbReference type="ChEBI" id="CHEBI:57597"/>
    </ligand>
</feature>
<dbReference type="PRINTS" id="PR00077">
    <property type="entry name" value="GPDHDRGNASE"/>
</dbReference>
<feature type="binding site" evidence="13">
    <location>
        <position position="110"/>
    </location>
    <ligand>
        <name>sn-glycerol 3-phosphate</name>
        <dbReference type="ChEBI" id="CHEBI:57597"/>
    </ligand>
</feature>
<dbReference type="RefSeq" id="WP_012448070.1">
    <property type="nucleotide sequence ID" value="NC_010718.1"/>
</dbReference>
<dbReference type="NCBIfam" id="NF000940">
    <property type="entry name" value="PRK00094.1-2"/>
    <property type="match status" value="1"/>
</dbReference>
<feature type="binding site" evidence="13">
    <location>
        <position position="286"/>
    </location>
    <ligand>
        <name>NADPH</name>
        <dbReference type="ChEBI" id="CHEBI:57783"/>
    </ligand>
</feature>
<evidence type="ECO:0000256" key="3">
    <source>
        <dbReference type="ARBA" id="ARBA00022857"/>
    </source>
</evidence>
<dbReference type="PANTHER" id="PTHR11728:SF1">
    <property type="entry name" value="GLYCEROL-3-PHOSPHATE DEHYDROGENASE [NAD(+)] 2, CHLOROPLASTIC"/>
    <property type="match status" value="1"/>
</dbReference>
<dbReference type="eggNOG" id="COG0240">
    <property type="taxonomic scope" value="Bacteria"/>
</dbReference>
<dbReference type="SUPFAM" id="SSF51735">
    <property type="entry name" value="NAD(P)-binding Rossmann-fold domains"/>
    <property type="match status" value="1"/>
</dbReference>